<dbReference type="InterPro" id="IPR045864">
    <property type="entry name" value="aa-tRNA-synth_II/BPL/LPL"/>
</dbReference>
<feature type="non-terminal residue" evidence="5">
    <location>
        <position position="88"/>
    </location>
</feature>
<protein>
    <recommendedName>
        <fullName evidence="4">Aminoacyl-tRNA synthetase class II (D/K/N) domain-containing protein</fullName>
    </recommendedName>
</protein>
<reference evidence="5 6" key="1">
    <citation type="submission" date="2015-05" db="EMBL/GenBank/DDBJ databases">
        <authorList>
            <person name="Wang D.B."/>
            <person name="Wang M."/>
        </authorList>
    </citation>
    <scope>NUCLEOTIDE SEQUENCE [LARGE SCALE GENOMIC DNA]</scope>
    <source>
        <strain evidence="5">VL1</strain>
    </source>
</reference>
<evidence type="ECO:0000313" key="6">
    <source>
        <dbReference type="Proteomes" id="UP000044602"/>
    </source>
</evidence>
<organism evidence="5 6">
    <name type="scientific">Verticillium longisporum</name>
    <name type="common">Verticillium dahliae var. longisporum</name>
    <dbReference type="NCBI Taxonomy" id="100787"/>
    <lineage>
        <taxon>Eukaryota</taxon>
        <taxon>Fungi</taxon>
        <taxon>Dikarya</taxon>
        <taxon>Ascomycota</taxon>
        <taxon>Pezizomycotina</taxon>
        <taxon>Sordariomycetes</taxon>
        <taxon>Hypocreomycetidae</taxon>
        <taxon>Glomerellales</taxon>
        <taxon>Plectosphaerellaceae</taxon>
        <taxon>Verticillium</taxon>
    </lineage>
</organism>
<feature type="domain" description="Aminoacyl-tRNA synthetase class II (D/K/N)" evidence="4">
    <location>
        <begin position="2"/>
        <end position="85"/>
    </location>
</feature>
<dbReference type="GO" id="GO:0005524">
    <property type="term" value="F:ATP binding"/>
    <property type="evidence" value="ECO:0007669"/>
    <property type="project" value="InterPro"/>
</dbReference>
<gene>
    <name evidence="5" type="ORF">BN1708_016604</name>
</gene>
<dbReference type="AlphaFoldDB" id="A0A0G4MVL4"/>
<dbReference type="SUPFAM" id="SSF55681">
    <property type="entry name" value="Class II aaRS and biotin synthetases"/>
    <property type="match status" value="1"/>
</dbReference>
<dbReference type="GO" id="GO:0000049">
    <property type="term" value="F:tRNA binding"/>
    <property type="evidence" value="ECO:0007669"/>
    <property type="project" value="TreeGrafter"/>
</dbReference>
<dbReference type="GO" id="GO:0005739">
    <property type="term" value="C:mitochondrion"/>
    <property type="evidence" value="ECO:0007669"/>
    <property type="project" value="TreeGrafter"/>
</dbReference>
<dbReference type="Gene3D" id="3.30.930.10">
    <property type="entry name" value="Bira Bifunctional Protein, Domain 2"/>
    <property type="match status" value="1"/>
</dbReference>
<keyword evidence="1" id="KW-0436">Ligase</keyword>
<keyword evidence="2" id="KW-0547">Nucleotide-binding</keyword>
<evidence type="ECO:0000256" key="1">
    <source>
        <dbReference type="ARBA" id="ARBA00022598"/>
    </source>
</evidence>
<dbReference type="GO" id="GO:0004824">
    <property type="term" value="F:lysine-tRNA ligase activity"/>
    <property type="evidence" value="ECO:0007669"/>
    <property type="project" value="TreeGrafter"/>
</dbReference>
<sequence length="88" mass="9512">MYEEENDPAAQARKLAEHRILAGQKPGEEDGELDADMEAAPLDKSYIKAMEAGLPPTGGWGCGVDRLVMLFSGANRISDCLTFGTLRN</sequence>
<dbReference type="InterPro" id="IPR004364">
    <property type="entry name" value="Aa-tRNA-synt_II"/>
</dbReference>
<evidence type="ECO:0000256" key="3">
    <source>
        <dbReference type="ARBA" id="ARBA00022840"/>
    </source>
</evidence>
<dbReference type="PANTHER" id="PTHR42918:SF5">
    <property type="entry name" value="LYSINE--TRNA LIGASE, MITOCHONDRIAL"/>
    <property type="match status" value="1"/>
</dbReference>
<name>A0A0G4MVL4_VERLO</name>
<dbReference type="Pfam" id="PF00152">
    <property type="entry name" value="tRNA-synt_2"/>
    <property type="match status" value="1"/>
</dbReference>
<dbReference type="Proteomes" id="UP000044602">
    <property type="component" value="Unassembled WGS sequence"/>
</dbReference>
<proteinExistence type="predicted"/>
<dbReference type="STRING" id="100787.A0A0G4MVL4"/>
<dbReference type="EMBL" id="CVQH01025239">
    <property type="protein sequence ID" value="CRK38070.1"/>
    <property type="molecule type" value="Genomic_DNA"/>
</dbReference>
<dbReference type="GO" id="GO:0070154">
    <property type="term" value="P:mitochondrial lysyl-tRNA aminoacylation"/>
    <property type="evidence" value="ECO:0007669"/>
    <property type="project" value="TreeGrafter"/>
</dbReference>
<keyword evidence="6" id="KW-1185">Reference proteome</keyword>
<keyword evidence="3" id="KW-0067">ATP-binding</keyword>
<accession>A0A0G4MVL4</accession>
<evidence type="ECO:0000313" key="5">
    <source>
        <dbReference type="EMBL" id="CRK38070.1"/>
    </source>
</evidence>
<evidence type="ECO:0000256" key="2">
    <source>
        <dbReference type="ARBA" id="ARBA00022741"/>
    </source>
</evidence>
<dbReference type="PANTHER" id="PTHR42918">
    <property type="entry name" value="LYSYL-TRNA SYNTHETASE"/>
    <property type="match status" value="1"/>
</dbReference>
<evidence type="ECO:0000259" key="4">
    <source>
        <dbReference type="Pfam" id="PF00152"/>
    </source>
</evidence>